<protein>
    <submittedName>
        <fullName evidence="5">30S ribosomal protein S21</fullName>
    </submittedName>
</protein>
<evidence type="ECO:0000256" key="4">
    <source>
        <dbReference type="SAM" id="MobiDB-lite"/>
    </source>
</evidence>
<keyword evidence="3" id="KW-0687">Ribonucleoprotein</keyword>
<dbReference type="GO" id="GO:1990904">
    <property type="term" value="C:ribonucleoprotein complex"/>
    <property type="evidence" value="ECO:0007669"/>
    <property type="project" value="UniProtKB-KW"/>
</dbReference>
<dbReference type="InterPro" id="IPR038380">
    <property type="entry name" value="Ribosomal_bS21_sf"/>
</dbReference>
<dbReference type="GO" id="GO:0003735">
    <property type="term" value="F:structural constituent of ribosome"/>
    <property type="evidence" value="ECO:0007669"/>
    <property type="project" value="InterPro"/>
</dbReference>
<feature type="compositionally biased region" description="Basic and acidic residues" evidence="4">
    <location>
        <begin position="91"/>
        <end position="112"/>
    </location>
</feature>
<feature type="compositionally biased region" description="Polar residues" evidence="4">
    <location>
        <begin position="10"/>
        <end position="20"/>
    </location>
</feature>
<organism evidence="5">
    <name type="scientific">uncultured Caudovirales phage</name>
    <dbReference type="NCBI Taxonomy" id="2100421"/>
    <lineage>
        <taxon>Viruses</taxon>
        <taxon>Duplodnaviria</taxon>
        <taxon>Heunggongvirae</taxon>
        <taxon>Uroviricota</taxon>
        <taxon>Caudoviricetes</taxon>
        <taxon>Peduoviridae</taxon>
        <taxon>Maltschvirus</taxon>
        <taxon>Maltschvirus maltsch</taxon>
    </lineage>
</organism>
<feature type="compositionally biased region" description="Basic residues" evidence="4">
    <location>
        <begin position="81"/>
        <end position="90"/>
    </location>
</feature>
<comment type="similarity">
    <text evidence="1">Belongs to the bacterial ribosomal protein bS21 family.</text>
</comment>
<name>A0A6J5RS51_9CAUD</name>
<dbReference type="NCBIfam" id="TIGR00030">
    <property type="entry name" value="S21p"/>
    <property type="match status" value="1"/>
</dbReference>
<sequence>MKDNNKKYNKSPQQAKNGGESQAVEVNDNFSDIEPVLAQPLEVKVYNNNFDRALKAFRALVQKERVLSLYKEKQSYEKPSQKKRRKRNEMKRKLMELDNPKRESYKNKDKPMKNNSSPE</sequence>
<feature type="region of interest" description="Disordered" evidence="4">
    <location>
        <begin position="72"/>
        <end position="119"/>
    </location>
</feature>
<evidence type="ECO:0000256" key="3">
    <source>
        <dbReference type="ARBA" id="ARBA00023274"/>
    </source>
</evidence>
<dbReference type="InterPro" id="IPR001911">
    <property type="entry name" value="Ribosomal_bS21"/>
</dbReference>
<gene>
    <name evidence="5" type="ORF">UFOVP1290_556</name>
</gene>
<accession>A0A6J5RS51</accession>
<dbReference type="EMBL" id="LR797252">
    <property type="protein sequence ID" value="CAB4197036.1"/>
    <property type="molecule type" value="Genomic_DNA"/>
</dbReference>
<evidence type="ECO:0000256" key="1">
    <source>
        <dbReference type="ARBA" id="ARBA00006640"/>
    </source>
</evidence>
<reference evidence="5" key="1">
    <citation type="submission" date="2020-05" db="EMBL/GenBank/DDBJ databases">
        <authorList>
            <person name="Chiriac C."/>
            <person name="Salcher M."/>
            <person name="Ghai R."/>
            <person name="Kavagutti S V."/>
        </authorList>
    </citation>
    <scope>NUCLEOTIDE SEQUENCE</scope>
</reference>
<evidence type="ECO:0000256" key="2">
    <source>
        <dbReference type="ARBA" id="ARBA00022980"/>
    </source>
</evidence>
<proteinExistence type="inferred from homology"/>
<dbReference type="Pfam" id="PF01165">
    <property type="entry name" value="Ribosomal_S21"/>
    <property type="match status" value="1"/>
</dbReference>
<keyword evidence="2 5" id="KW-0689">Ribosomal protein</keyword>
<evidence type="ECO:0000313" key="5">
    <source>
        <dbReference type="EMBL" id="CAB4197036.1"/>
    </source>
</evidence>
<feature type="region of interest" description="Disordered" evidence="4">
    <location>
        <begin position="1"/>
        <end position="27"/>
    </location>
</feature>
<dbReference type="Gene3D" id="1.20.5.1150">
    <property type="entry name" value="Ribosomal protein S8"/>
    <property type="match status" value="1"/>
</dbReference>